<comment type="subunit">
    <text evidence="2">Homodimer.</text>
</comment>
<accession>A0AAV2TDL4</accession>
<evidence type="ECO:0000313" key="8">
    <source>
        <dbReference type="EMBL" id="CAL5134815.1"/>
    </source>
</evidence>
<dbReference type="InterPro" id="IPR001279">
    <property type="entry name" value="Metallo-B-lactamas"/>
</dbReference>
<evidence type="ECO:0000256" key="5">
    <source>
        <dbReference type="ARBA" id="ARBA00044690"/>
    </source>
</evidence>
<dbReference type="Pfam" id="PF00753">
    <property type="entry name" value="Lactamase_B"/>
    <property type="match status" value="1"/>
</dbReference>
<comment type="caution">
    <text evidence="8">The sequence shown here is derived from an EMBL/GenBank/DDBJ whole genome shotgun (WGS) entry which is preliminary data.</text>
</comment>
<evidence type="ECO:0000256" key="3">
    <source>
        <dbReference type="ARBA" id="ARBA00014856"/>
    </source>
</evidence>
<name>A0AAV2TDL4_CALDB</name>
<comment type="subcellular location">
    <subcellularLocation>
        <location evidence="1">Cytoplasm</location>
        <location evidence="1">Cytosol</location>
    </subcellularLocation>
</comment>
<evidence type="ECO:0000256" key="4">
    <source>
        <dbReference type="ARBA" id="ARBA00032988"/>
    </source>
</evidence>
<sequence>MNCTTYELLVLRNGWTKPLDEHTFSSACTISLLLGQKRILVDPGGPWDTDMLRSLLHQRNIEISSIDYVICTHEHVDHMGSLCLFPDATQIVGTTLSTRGAIHHNFCTDKPYEIDSNIKIVYTPGHADCDISVVVLNVHSYGRVAIAGDIFECEEDLKSPELWRTSSANTRIQQFSREKLINEADFIVPGHGPLFKVPEDGKQLLLSVHGT</sequence>
<dbReference type="CDD" id="cd07711">
    <property type="entry name" value="MBLAC1-like_MBL-fold"/>
    <property type="match status" value="1"/>
</dbReference>
<dbReference type="PANTHER" id="PTHR23200">
    <property type="entry name" value="METALLO-BETA-LACTAMASE DOMAIN-CONTAINING PROTEIN 1"/>
    <property type="match status" value="1"/>
</dbReference>
<evidence type="ECO:0000256" key="2">
    <source>
        <dbReference type="ARBA" id="ARBA00011738"/>
    </source>
</evidence>
<evidence type="ECO:0000256" key="6">
    <source>
        <dbReference type="ARBA" id="ARBA00045869"/>
    </source>
</evidence>
<dbReference type="Proteomes" id="UP001497525">
    <property type="component" value="Unassembled WGS sequence"/>
</dbReference>
<protein>
    <recommendedName>
        <fullName evidence="3">Metallo-beta-lactamase domain-containing protein 1</fullName>
    </recommendedName>
    <alternativeName>
        <fullName evidence="4">Endoribonuclease MBLAC1</fullName>
    </alternativeName>
</protein>
<proteinExistence type="predicted"/>
<dbReference type="Gene3D" id="3.60.15.10">
    <property type="entry name" value="Ribonuclease Z/Hydroxyacylglutathione hydrolase-like"/>
    <property type="match status" value="1"/>
</dbReference>
<comment type="function">
    <text evidence="6">Endoribonuclease that catalyzes the hydrolysis of histone-coding pre-mRNA 3'-end. Involved in histone pre-mRNA processing during the S-phase of the cell cycle, which is required for entering/progressing through S-phase. Cleaves histone pre-mRNA at a major and a minor cleavage site after the 5'-ACCCA-3' and the 5'-ACCCACA-3' sequence, respectively, and located downstream of the stem-loop. May require the presence of the HDE element located at the histone pre-RNA 3'-end to avoid non-specific cleavage.</text>
</comment>
<dbReference type="InterPro" id="IPR039344">
    <property type="entry name" value="MBLAC1"/>
</dbReference>
<evidence type="ECO:0000259" key="7">
    <source>
        <dbReference type="SMART" id="SM00849"/>
    </source>
</evidence>
<dbReference type="GO" id="GO:0005829">
    <property type="term" value="C:cytosol"/>
    <property type="evidence" value="ECO:0007669"/>
    <property type="project" value="UniProtKB-SubCell"/>
</dbReference>
<dbReference type="SMART" id="SM00849">
    <property type="entry name" value="Lactamase_B"/>
    <property type="match status" value="1"/>
</dbReference>
<dbReference type="AlphaFoldDB" id="A0AAV2TDL4"/>
<dbReference type="InterPro" id="IPR036866">
    <property type="entry name" value="RibonucZ/Hydroxyglut_hydro"/>
</dbReference>
<organism evidence="8 9">
    <name type="scientific">Calicophoron daubneyi</name>
    <name type="common">Rumen fluke</name>
    <name type="synonym">Paramphistomum daubneyi</name>
    <dbReference type="NCBI Taxonomy" id="300641"/>
    <lineage>
        <taxon>Eukaryota</taxon>
        <taxon>Metazoa</taxon>
        <taxon>Spiralia</taxon>
        <taxon>Lophotrochozoa</taxon>
        <taxon>Platyhelminthes</taxon>
        <taxon>Trematoda</taxon>
        <taxon>Digenea</taxon>
        <taxon>Plagiorchiida</taxon>
        <taxon>Pronocephalata</taxon>
        <taxon>Paramphistomoidea</taxon>
        <taxon>Paramphistomidae</taxon>
        <taxon>Calicophoron</taxon>
    </lineage>
</organism>
<evidence type="ECO:0000313" key="9">
    <source>
        <dbReference type="Proteomes" id="UP001497525"/>
    </source>
</evidence>
<feature type="domain" description="Metallo-beta-lactamase" evidence="7">
    <location>
        <begin position="27"/>
        <end position="191"/>
    </location>
</feature>
<dbReference type="PANTHER" id="PTHR23200:SF48">
    <property type="entry name" value="METALLO-BETA-LACTAMASE DOMAIN-CONTAINING PROTEIN 1"/>
    <property type="match status" value="1"/>
</dbReference>
<gene>
    <name evidence="8" type="ORF">CDAUBV1_LOCUS8775</name>
</gene>
<dbReference type="EMBL" id="CAXLJL010000223">
    <property type="protein sequence ID" value="CAL5134815.1"/>
    <property type="molecule type" value="Genomic_DNA"/>
</dbReference>
<dbReference type="SUPFAM" id="SSF56281">
    <property type="entry name" value="Metallo-hydrolase/oxidoreductase"/>
    <property type="match status" value="1"/>
</dbReference>
<evidence type="ECO:0000256" key="1">
    <source>
        <dbReference type="ARBA" id="ARBA00004514"/>
    </source>
</evidence>
<comment type="catalytic activity">
    <reaction evidence="5">
        <text>a ribonucleotidyl-ribonucleotide-RNA + H2O = a 3'-end ribonucleotide-RNA + a 5'-end 5'-phospho-ribonucleoside-RNA + H(+)</text>
        <dbReference type="Rhea" id="RHEA:68096"/>
        <dbReference type="Rhea" id="RHEA-COMP:15179"/>
        <dbReference type="Rhea" id="RHEA-COMP:17355"/>
        <dbReference type="Rhea" id="RHEA-COMP:17428"/>
        <dbReference type="ChEBI" id="CHEBI:15377"/>
        <dbReference type="ChEBI" id="CHEBI:15378"/>
        <dbReference type="ChEBI" id="CHEBI:74896"/>
        <dbReference type="ChEBI" id="CHEBI:138282"/>
        <dbReference type="ChEBI" id="CHEBI:173118"/>
    </reaction>
    <physiologicalReaction direction="left-to-right" evidence="5">
        <dbReference type="Rhea" id="RHEA:68097"/>
    </physiologicalReaction>
</comment>
<reference evidence="8" key="1">
    <citation type="submission" date="2024-06" db="EMBL/GenBank/DDBJ databases">
        <authorList>
            <person name="Liu X."/>
            <person name="Lenzi L."/>
            <person name="Haldenby T S."/>
            <person name="Uol C."/>
        </authorList>
    </citation>
    <scope>NUCLEOTIDE SEQUENCE</scope>
</reference>